<accession>A0A919E4C3</accession>
<evidence type="ECO:0000313" key="2">
    <source>
        <dbReference type="EMBL" id="GHF11693.1"/>
    </source>
</evidence>
<proteinExistence type="predicted"/>
<dbReference type="Proteomes" id="UP000641386">
    <property type="component" value="Unassembled WGS sequence"/>
</dbReference>
<keyword evidence="1" id="KW-0472">Membrane</keyword>
<keyword evidence="1" id="KW-0812">Transmembrane</keyword>
<comment type="caution">
    <text evidence="2">The sequence shown here is derived from an EMBL/GenBank/DDBJ whole genome shotgun (WGS) entry which is preliminary data.</text>
</comment>
<evidence type="ECO:0000313" key="3">
    <source>
        <dbReference type="Proteomes" id="UP000641386"/>
    </source>
</evidence>
<keyword evidence="3" id="KW-1185">Reference proteome</keyword>
<evidence type="ECO:0000256" key="1">
    <source>
        <dbReference type="SAM" id="Phobius"/>
    </source>
</evidence>
<sequence>MEGRTRLLTQWDGSLRGERLSSRRSGELALLVFMVLTPVFAHVGSVPSGLLGPQPAALPPYLPVTPMPR</sequence>
<name>A0A919E4C3_9ACTN</name>
<organism evidence="2 3">
    <name type="scientific">Streptomyces spiralis</name>
    <dbReference type="NCBI Taxonomy" id="66376"/>
    <lineage>
        <taxon>Bacteria</taxon>
        <taxon>Bacillati</taxon>
        <taxon>Actinomycetota</taxon>
        <taxon>Actinomycetes</taxon>
        <taxon>Kitasatosporales</taxon>
        <taxon>Streptomycetaceae</taxon>
        <taxon>Streptomyces</taxon>
    </lineage>
</organism>
<reference evidence="2" key="1">
    <citation type="journal article" date="2014" name="Int. J. Syst. Evol. Microbiol.">
        <title>Complete genome sequence of Corynebacterium casei LMG S-19264T (=DSM 44701T), isolated from a smear-ripened cheese.</title>
        <authorList>
            <consortium name="US DOE Joint Genome Institute (JGI-PGF)"/>
            <person name="Walter F."/>
            <person name="Albersmeier A."/>
            <person name="Kalinowski J."/>
            <person name="Ruckert C."/>
        </authorList>
    </citation>
    <scope>NUCLEOTIDE SEQUENCE</scope>
    <source>
        <strain evidence="2">JCM 3302</strain>
    </source>
</reference>
<keyword evidence="1" id="KW-1133">Transmembrane helix</keyword>
<reference evidence="2" key="2">
    <citation type="submission" date="2020-09" db="EMBL/GenBank/DDBJ databases">
        <authorList>
            <person name="Sun Q."/>
            <person name="Ohkuma M."/>
        </authorList>
    </citation>
    <scope>NUCLEOTIDE SEQUENCE</scope>
    <source>
        <strain evidence="2">JCM 3302</strain>
    </source>
</reference>
<feature type="transmembrane region" description="Helical" evidence="1">
    <location>
        <begin position="28"/>
        <end position="51"/>
    </location>
</feature>
<dbReference type="AlphaFoldDB" id="A0A919E4C3"/>
<protein>
    <submittedName>
        <fullName evidence="2">Uncharacterized protein</fullName>
    </submittedName>
</protein>
<gene>
    <name evidence="2" type="ORF">GCM10014715_79250</name>
</gene>
<dbReference type="EMBL" id="BNBC01000061">
    <property type="protein sequence ID" value="GHF11693.1"/>
    <property type="molecule type" value="Genomic_DNA"/>
</dbReference>